<dbReference type="OrthoDB" id="9814140at2"/>
<proteinExistence type="predicted"/>
<dbReference type="Pfam" id="PF00857">
    <property type="entry name" value="Isochorismatase"/>
    <property type="match status" value="1"/>
</dbReference>
<keyword evidence="4" id="KW-1185">Reference proteome</keyword>
<dbReference type="PANTHER" id="PTHR43540">
    <property type="entry name" value="PEROXYUREIDOACRYLATE/UREIDOACRYLATE AMIDOHYDROLASE-RELATED"/>
    <property type="match status" value="1"/>
</dbReference>
<reference evidence="4" key="1">
    <citation type="submission" date="2018-05" db="EMBL/GenBank/DDBJ databases">
        <title>Genome Sequencing of selected type strains of the family Eggerthellaceae.</title>
        <authorList>
            <person name="Danylec N."/>
            <person name="Stoll D.A."/>
            <person name="Doetsch A."/>
            <person name="Huch M."/>
        </authorList>
    </citation>
    <scope>NUCLEOTIDE SEQUENCE [LARGE SCALE GENOMIC DNA]</scope>
    <source>
        <strain evidence="4">DSM 17537</strain>
    </source>
</reference>
<accession>A0A3N0AI37</accession>
<sequence>MIEPEKTAVVMIDMQNGFIHERSPLHIAGARATIGACARVLEAARRSGMTIVHAVRSYAADGSDVEPCRYDAWLRGKPLSASCDPSIDDREPAELAPIDSDLVIVKPSFSAFFGTQLHETLKAAGIRTVVLTGTTTPNCIRSTCYDALSYGYNVAVVEDATSSRTEDVQRANIADMAFIGASVLSSDAFCERLLADMDDTAGRVREAIHRQARMR</sequence>
<dbReference type="SUPFAM" id="SSF52499">
    <property type="entry name" value="Isochorismatase-like hydrolases"/>
    <property type="match status" value="1"/>
</dbReference>
<dbReference type="InterPro" id="IPR000868">
    <property type="entry name" value="Isochorismatase-like_dom"/>
</dbReference>
<evidence type="ECO:0000259" key="2">
    <source>
        <dbReference type="Pfam" id="PF00857"/>
    </source>
</evidence>
<dbReference type="PANTHER" id="PTHR43540:SF6">
    <property type="entry name" value="ISOCHORISMATASE-LIKE DOMAIN-CONTAINING PROTEIN"/>
    <property type="match status" value="1"/>
</dbReference>
<dbReference type="CDD" id="cd00431">
    <property type="entry name" value="cysteine_hydrolases"/>
    <property type="match status" value="1"/>
</dbReference>
<dbReference type="RefSeq" id="WP_123197293.1">
    <property type="nucleotide sequence ID" value="NZ_QICB01000001.1"/>
</dbReference>
<keyword evidence="1" id="KW-0378">Hydrolase</keyword>
<evidence type="ECO:0000313" key="3">
    <source>
        <dbReference type="EMBL" id="RNL21451.1"/>
    </source>
</evidence>
<dbReference type="GO" id="GO:0016787">
    <property type="term" value="F:hydrolase activity"/>
    <property type="evidence" value="ECO:0007669"/>
    <property type="project" value="UniProtKB-KW"/>
</dbReference>
<protein>
    <submittedName>
        <fullName evidence="3">Isochorismatase</fullName>
    </submittedName>
</protein>
<evidence type="ECO:0000313" key="4">
    <source>
        <dbReference type="Proteomes" id="UP000267368"/>
    </source>
</evidence>
<dbReference type="InterPro" id="IPR050272">
    <property type="entry name" value="Isochorismatase-like_hydrls"/>
</dbReference>
<organism evidence="3 4">
    <name type="scientific">Slackia faecicanis</name>
    <dbReference type="NCBI Taxonomy" id="255723"/>
    <lineage>
        <taxon>Bacteria</taxon>
        <taxon>Bacillati</taxon>
        <taxon>Actinomycetota</taxon>
        <taxon>Coriobacteriia</taxon>
        <taxon>Eggerthellales</taxon>
        <taxon>Eggerthellaceae</taxon>
        <taxon>Slackia</taxon>
    </lineage>
</organism>
<dbReference type="Proteomes" id="UP000267368">
    <property type="component" value="Unassembled WGS sequence"/>
</dbReference>
<dbReference type="EMBL" id="QICB01000001">
    <property type="protein sequence ID" value="RNL21451.1"/>
    <property type="molecule type" value="Genomic_DNA"/>
</dbReference>
<comment type="caution">
    <text evidence="3">The sequence shown here is derived from an EMBL/GenBank/DDBJ whole genome shotgun (WGS) entry which is preliminary data.</text>
</comment>
<gene>
    <name evidence="3" type="ORF">DMP07_00965</name>
</gene>
<feature type="domain" description="Isochorismatase-like" evidence="2">
    <location>
        <begin position="7"/>
        <end position="187"/>
    </location>
</feature>
<dbReference type="Gene3D" id="3.40.50.850">
    <property type="entry name" value="Isochorismatase-like"/>
    <property type="match status" value="1"/>
</dbReference>
<name>A0A3N0AI37_9ACTN</name>
<dbReference type="AlphaFoldDB" id="A0A3N0AI37"/>
<evidence type="ECO:0000256" key="1">
    <source>
        <dbReference type="ARBA" id="ARBA00022801"/>
    </source>
</evidence>
<dbReference type="InterPro" id="IPR036380">
    <property type="entry name" value="Isochorismatase-like_sf"/>
</dbReference>